<dbReference type="PANTHER" id="PTHR48083">
    <property type="entry name" value="MEDIUM-CHAIN SPECIFIC ACYL-COA DEHYDROGENASE, MITOCHONDRIAL-RELATED"/>
    <property type="match status" value="1"/>
</dbReference>
<dbReference type="InterPro" id="IPR006091">
    <property type="entry name" value="Acyl-CoA_Oxase/DH_mid-dom"/>
</dbReference>
<evidence type="ECO:0000313" key="6">
    <source>
        <dbReference type="Proteomes" id="UP000537592"/>
    </source>
</evidence>
<proteinExistence type="predicted"/>
<comment type="caution">
    <text evidence="5">The sequence shown here is derived from an EMBL/GenBank/DDBJ whole genome shotgun (WGS) entry which is preliminary data.</text>
</comment>
<keyword evidence="2" id="KW-0560">Oxidoreductase</keyword>
<organism evidence="5 6">
    <name type="scientific">Pseudochelatococcus contaminans</name>
    <dbReference type="NCBI Taxonomy" id="1538103"/>
    <lineage>
        <taxon>Bacteria</taxon>
        <taxon>Pseudomonadati</taxon>
        <taxon>Pseudomonadota</taxon>
        <taxon>Alphaproteobacteria</taxon>
        <taxon>Hyphomicrobiales</taxon>
        <taxon>Chelatococcaceae</taxon>
        <taxon>Pseudochelatococcus</taxon>
    </lineage>
</organism>
<protein>
    <submittedName>
        <fullName evidence="5">Alkylation response protein AidB-like acyl-CoA dehydrogenase</fullName>
    </submittedName>
</protein>
<dbReference type="GO" id="GO:0050660">
    <property type="term" value="F:flavin adenine dinucleotide binding"/>
    <property type="evidence" value="ECO:0007669"/>
    <property type="project" value="InterPro"/>
</dbReference>
<dbReference type="Gene3D" id="1.10.540.10">
    <property type="entry name" value="Acyl-CoA dehydrogenase/oxidase, N-terminal domain"/>
    <property type="match status" value="1"/>
</dbReference>
<feature type="domain" description="Acyl-CoA dehydrogenase C-terminal" evidence="4">
    <location>
        <begin position="240"/>
        <end position="380"/>
    </location>
</feature>
<dbReference type="GO" id="GO:0005737">
    <property type="term" value="C:cytoplasm"/>
    <property type="evidence" value="ECO:0007669"/>
    <property type="project" value="TreeGrafter"/>
</dbReference>
<sequence>MTNFQQGWGAGPSQRYDALAAPFRPIFARIREQAIARDLDHTLPAEEIGWLRAADFTKLRLAPELGGQGATLPELFALLIELSVADPNVTNALRAHFGFTEDVFHSDDEAWRQLWIDRIAAGQTVGSGYSEAGANPLGSQSTTLRQRDGQWVIDGEKYYTTGSLFADWVHASAVDENGDVRLTLVPAGAAGVAIIDDWDGFGQRLTASGTTRLDNVALDPSSVRSSQVRFAYATGFYQLVHLATLAGIARSAAIDLAEHVASRKRVYARGNGLSAATDPQILQVVGRVRSIAYTTAAIVLQAAGALQRAHDAAFDDSLDEEGRKFVQDLSELEVSQSVTVVTDLVLEATTILFDALGASAAKRSHGLDRHWRNARTISSHNPRVYHDRNVGQYAVTGIIDTTRPGVGVPTDEQKTAVSAH</sequence>
<dbReference type="GO" id="GO:0003995">
    <property type="term" value="F:acyl-CoA dehydrogenase activity"/>
    <property type="evidence" value="ECO:0007669"/>
    <property type="project" value="TreeGrafter"/>
</dbReference>
<dbReference type="Proteomes" id="UP000537592">
    <property type="component" value="Unassembled WGS sequence"/>
</dbReference>
<dbReference type="PANTHER" id="PTHR48083:SF19">
    <property type="entry name" value="FLAVIN-DEPENDENT MONOOXYGENASE, OXYGENASE SUBUNIT HSAA"/>
    <property type="match status" value="1"/>
</dbReference>
<evidence type="ECO:0000259" key="4">
    <source>
        <dbReference type="Pfam" id="PF08028"/>
    </source>
</evidence>
<dbReference type="Pfam" id="PF02770">
    <property type="entry name" value="Acyl-CoA_dh_M"/>
    <property type="match status" value="1"/>
</dbReference>
<reference evidence="5 6" key="1">
    <citation type="submission" date="2020-08" db="EMBL/GenBank/DDBJ databases">
        <title>Genomic Encyclopedia of Type Strains, Phase IV (KMG-IV): sequencing the most valuable type-strain genomes for metagenomic binning, comparative biology and taxonomic classification.</title>
        <authorList>
            <person name="Goeker M."/>
        </authorList>
    </citation>
    <scope>NUCLEOTIDE SEQUENCE [LARGE SCALE GENOMIC DNA]</scope>
    <source>
        <strain evidence="5 6">DSM 28760</strain>
    </source>
</reference>
<keyword evidence="1" id="KW-0285">Flavoprotein</keyword>
<dbReference type="PIRSF" id="PIRSF016578">
    <property type="entry name" value="HsaA"/>
    <property type="match status" value="1"/>
</dbReference>
<dbReference type="EMBL" id="JACICC010000001">
    <property type="protein sequence ID" value="MBB3808587.1"/>
    <property type="molecule type" value="Genomic_DNA"/>
</dbReference>
<dbReference type="SUPFAM" id="SSF47203">
    <property type="entry name" value="Acyl-CoA dehydrogenase C-terminal domain-like"/>
    <property type="match status" value="1"/>
</dbReference>
<dbReference type="GO" id="GO:0033539">
    <property type="term" value="P:fatty acid beta-oxidation using acyl-CoA dehydrogenase"/>
    <property type="evidence" value="ECO:0007669"/>
    <property type="project" value="TreeGrafter"/>
</dbReference>
<evidence type="ECO:0000313" key="5">
    <source>
        <dbReference type="EMBL" id="MBB3808587.1"/>
    </source>
</evidence>
<dbReference type="InterPro" id="IPR013107">
    <property type="entry name" value="Acyl-CoA_DH_C"/>
</dbReference>
<evidence type="ECO:0000256" key="1">
    <source>
        <dbReference type="ARBA" id="ARBA00022630"/>
    </source>
</evidence>
<dbReference type="AlphaFoldDB" id="A0A7W5Z219"/>
<keyword evidence="6" id="KW-1185">Reference proteome</keyword>
<dbReference type="Gene3D" id="2.40.110.10">
    <property type="entry name" value="Butyryl-CoA Dehydrogenase, subunit A, domain 2"/>
    <property type="match status" value="1"/>
</dbReference>
<name>A0A7W5Z219_9HYPH</name>
<dbReference type="Pfam" id="PF08028">
    <property type="entry name" value="Acyl-CoA_dh_2"/>
    <property type="match status" value="1"/>
</dbReference>
<dbReference type="InterPro" id="IPR050741">
    <property type="entry name" value="Acyl-CoA_dehydrogenase"/>
</dbReference>
<evidence type="ECO:0000259" key="3">
    <source>
        <dbReference type="Pfam" id="PF02770"/>
    </source>
</evidence>
<gene>
    <name evidence="5" type="ORF">FHS81_000641</name>
</gene>
<dbReference type="Gene3D" id="1.20.140.10">
    <property type="entry name" value="Butyryl-CoA Dehydrogenase, subunit A, domain 3"/>
    <property type="match status" value="1"/>
</dbReference>
<evidence type="ECO:0000256" key="2">
    <source>
        <dbReference type="ARBA" id="ARBA00023002"/>
    </source>
</evidence>
<dbReference type="InterPro" id="IPR036250">
    <property type="entry name" value="AcylCo_DH-like_C"/>
</dbReference>
<dbReference type="InterPro" id="IPR009100">
    <property type="entry name" value="AcylCoA_DH/oxidase_NM_dom_sf"/>
</dbReference>
<dbReference type="GO" id="GO:0016712">
    <property type="term" value="F:oxidoreductase activity, acting on paired donors, with incorporation or reduction of molecular oxygen, reduced flavin or flavoprotein as one donor, and incorporation of one atom of oxygen"/>
    <property type="evidence" value="ECO:0007669"/>
    <property type="project" value="TreeGrafter"/>
</dbReference>
<dbReference type="SUPFAM" id="SSF56645">
    <property type="entry name" value="Acyl-CoA dehydrogenase NM domain-like"/>
    <property type="match status" value="1"/>
</dbReference>
<accession>A0A7W5Z219</accession>
<dbReference type="RefSeq" id="WP_183750563.1">
    <property type="nucleotide sequence ID" value="NZ_JACICC010000001.1"/>
</dbReference>
<dbReference type="InterPro" id="IPR046373">
    <property type="entry name" value="Acyl-CoA_Oxase/DH_mid-dom_sf"/>
</dbReference>
<feature type="domain" description="Acyl-CoA oxidase/dehydrogenase middle" evidence="3">
    <location>
        <begin position="131"/>
        <end position="216"/>
    </location>
</feature>
<dbReference type="InterPro" id="IPR037069">
    <property type="entry name" value="AcylCoA_DH/ox_N_sf"/>
</dbReference>